<keyword evidence="3" id="KW-1185">Reference proteome</keyword>
<reference evidence="3" key="1">
    <citation type="journal article" date="2011" name="Nature">
        <title>Genome sequence and analysis of the tuber crop potato.</title>
        <authorList>
            <consortium name="The Potato Genome Sequencing Consortium"/>
        </authorList>
    </citation>
    <scope>NUCLEOTIDE SEQUENCE [LARGE SCALE GENOMIC DNA]</scope>
    <source>
        <strain evidence="3">cv. DM1-3 516 R44</strain>
    </source>
</reference>
<dbReference type="Gramene" id="PGSC0003DMT400026628">
    <property type="protein sequence ID" value="PGSC0003DMT400026628"/>
    <property type="gene ID" value="PGSC0003DMG400010286"/>
</dbReference>
<dbReference type="Proteomes" id="UP000011115">
    <property type="component" value="Unassembled WGS sequence"/>
</dbReference>
<proteinExistence type="predicted"/>
<feature type="region of interest" description="Disordered" evidence="1">
    <location>
        <begin position="1"/>
        <end position="25"/>
    </location>
</feature>
<dbReference type="EnsemblPlants" id="PGSC0003DMT400026628">
    <property type="protein sequence ID" value="PGSC0003DMT400026628"/>
    <property type="gene ID" value="PGSC0003DMG400010286"/>
</dbReference>
<sequence>MADVQSGCCSGEEVHRGNHNDTGPQLTREQYTQFVELLQQFQTEKDNANQMDFAGGNANFAGPFNEEASGHW</sequence>
<protein>
    <submittedName>
        <fullName evidence="2">Uncharacterized protein</fullName>
    </submittedName>
</protein>
<dbReference type="AlphaFoldDB" id="M1ANG7"/>
<accession>M1ANG7</accession>
<organism evidence="2 3">
    <name type="scientific">Solanum tuberosum</name>
    <name type="common">Potato</name>
    <dbReference type="NCBI Taxonomy" id="4113"/>
    <lineage>
        <taxon>Eukaryota</taxon>
        <taxon>Viridiplantae</taxon>
        <taxon>Streptophyta</taxon>
        <taxon>Embryophyta</taxon>
        <taxon>Tracheophyta</taxon>
        <taxon>Spermatophyta</taxon>
        <taxon>Magnoliopsida</taxon>
        <taxon>eudicotyledons</taxon>
        <taxon>Gunneridae</taxon>
        <taxon>Pentapetalae</taxon>
        <taxon>asterids</taxon>
        <taxon>lamiids</taxon>
        <taxon>Solanales</taxon>
        <taxon>Solanaceae</taxon>
        <taxon>Solanoideae</taxon>
        <taxon>Solaneae</taxon>
        <taxon>Solanum</taxon>
    </lineage>
</organism>
<evidence type="ECO:0000313" key="3">
    <source>
        <dbReference type="Proteomes" id="UP000011115"/>
    </source>
</evidence>
<evidence type="ECO:0000256" key="1">
    <source>
        <dbReference type="SAM" id="MobiDB-lite"/>
    </source>
</evidence>
<name>M1ANG7_SOLTU</name>
<reference evidence="2" key="2">
    <citation type="submission" date="2015-06" db="UniProtKB">
        <authorList>
            <consortium name="EnsemblPlants"/>
        </authorList>
    </citation>
    <scope>IDENTIFICATION</scope>
    <source>
        <strain evidence="2">DM1-3 516 R44</strain>
    </source>
</reference>
<dbReference type="HOGENOM" id="CLU_2727209_0_0_1"/>
<dbReference type="InParanoid" id="M1ANG7"/>
<dbReference type="PaxDb" id="4113-PGSC0003DMT400026628"/>
<evidence type="ECO:0000313" key="2">
    <source>
        <dbReference type="EnsemblPlants" id="PGSC0003DMT400026628"/>
    </source>
</evidence>